<accession>A0A815P5N2</accession>
<organism evidence="2 3">
    <name type="scientific">Adineta steineri</name>
    <dbReference type="NCBI Taxonomy" id="433720"/>
    <lineage>
        <taxon>Eukaryota</taxon>
        <taxon>Metazoa</taxon>
        <taxon>Spiralia</taxon>
        <taxon>Gnathifera</taxon>
        <taxon>Rotifera</taxon>
        <taxon>Eurotatoria</taxon>
        <taxon>Bdelloidea</taxon>
        <taxon>Adinetida</taxon>
        <taxon>Adinetidae</taxon>
        <taxon>Adineta</taxon>
    </lineage>
</organism>
<name>A0A815P5N2_9BILA</name>
<evidence type="ECO:0000313" key="3">
    <source>
        <dbReference type="Proteomes" id="UP000663891"/>
    </source>
</evidence>
<gene>
    <name evidence="2" type="ORF">VCS650_LOCUS39090</name>
</gene>
<comment type="caution">
    <text evidence="2">The sequence shown here is derived from an EMBL/GenBank/DDBJ whole genome shotgun (WGS) entry which is preliminary data.</text>
</comment>
<dbReference type="OrthoDB" id="10000010at2759"/>
<proteinExistence type="predicted"/>
<feature type="domain" description="Helix-turn-helix" evidence="1">
    <location>
        <begin position="782"/>
        <end position="835"/>
    </location>
</feature>
<dbReference type="EMBL" id="CAJNON010001244">
    <property type="protein sequence ID" value="CAF1444460.1"/>
    <property type="molecule type" value="Genomic_DNA"/>
</dbReference>
<evidence type="ECO:0000313" key="2">
    <source>
        <dbReference type="EMBL" id="CAF1444460.1"/>
    </source>
</evidence>
<dbReference type="InterPro" id="IPR058912">
    <property type="entry name" value="HTH_animal"/>
</dbReference>
<protein>
    <recommendedName>
        <fullName evidence="1">Helix-turn-helix domain-containing protein</fullName>
    </recommendedName>
</protein>
<sequence>QLNIKLWTTYLYSGTGRLLNQEEQATVMIHTMPNIWPEDVKIMMIEKRVTTAKNTNEISDNYCLNYVQQTLREFQEKITRYQTEFDMKQTDVDVTYWTPTIKQAMENFVEQQGIKAHRLRIEGKLLLIKSEYNDRCLELAFQNKNPNEYQMGTFRNLIQTKFDKEKATCEVALLKQRLLYRCFPETIANIQLPVPTSLASIQNEKTRQRLMNRHEKIVERTKSDMIHVYVIVAETQMNEYTMKFDTDMAQMEQDQRAALDDKQFNEPMLNIIKQRLQNIDERFRCLYELKLHFFRANSDNQELDLIHHRSIDILSNKSTKNSCAPTLIQDAIHYLSRKELAFLHRGPTYVSPCQLHDPSSPIIFDLALNKHIAPLQQQLTKLFTKHSVGFTCRLAFEKAVRNQFIRSFSEPIPTSVKVRASNEKKLIRSIQFQLKQNNLILRRTADDQNMYYLGERDEFDRMANEFIDNTLCYECITVIDNQNSNFEQEYLHELIHSIDSDLKKLQQNRIIREDHLPKIQIDKKAKIRIPHLYFLPEIQQDGHITLQPRFTCSSSSQYPIQRLATYLDQIIRPLFESYSRSTSFRNGTDFIQQLQHYCGQSNRLLPATNFITFEIQHFHYRVSHEALRLALNKFLHRPDVEQIRHDGLTADAVEKLVELVLQYHIFIYNGKIYRHIKSSPLNVPLTELLGNIYLHQWHLPLTSEVRLANQFYGHYHHMGFLTWHGSRDKLNKCFNELNQQHPDIPVTISVGLHVNFLNVDIENRQGNLHTCVYHDPNQQPFLLPYAINYPRISHRQWVRFALLRAGQYCSSWDDFQDERIYIELTCLANGYSLDFQTLREFQEKITRYQNELDMKQTNVDVTYWTPAITQAMENFVEQQGIKAHRLRIEGKLLLIKSEYKDRCLELAFQNENPNEHQMGKFHNLIQTKFDKEKAICEVALLKQRLLYRCLPETIANIQLPVPTSLASIQNEKTRQRLMNRHEKIVERTKSDMIHVYVIVAETQMNEYTMKFDTDMAQMEQDQRTALDDKQFNEPMLNIIKQRLQNIDERFRCLHQLKLHFFRANSEDQELDLIHHRSIDILSYKSTKNSCAPTLIQDAIHYLSKKELAFLHRGPTYVSPCHLHDPSSPIIFDLALNKHIAPLQQQLTKLFTKHSVDFTCRLVFEKAIRNQFIRSFSDPIPTSVKVRASNEKKLIRSIQFQLKQNNLILRRTADDQNMYYLGERDEFDRIANEFIDNTLCYECITVIDNQNSNFEQEYLHELIHSINSDLKKLQQNRVIREDHLPKIQIDKKATIRIPHLYFLPEIHQDGHITVQPRFTCSSSSQYPIQRLATYLDQIIRPLFESYSRSTSFRNGTDFIQQLQHYCGQSNRLLPVTNFITFEIQHFHYRVSHEALVLALNKFLHRDDVRQIRHDGLTADAVEKLVEFFLDHHIFIYNGKIYRHLKGGPLNVPLTELLGNIYLHQWHLPLITEIRLADQFYGHYHHMGFLIWHGSRDKLNKCFNELNQQHPDIPVTISIGLHVSFLNVDIENRQGNLHTCVYHDPNQQPFLLPYAINYPRISHRQWVRFALLRAGQYCSSWDDFQDERIYIELTCLANGYSLDFVEYHMEQFFTRLHPMNRGIILNRWTYPTFRTRLFTYMREQQQRQLKNNPSFIQLSYLFDWGSRCEFNEKFDRLWWQILESNTRFRNLNLRVKLTAKHCYPSNAFFFP</sequence>
<evidence type="ECO:0000259" key="1">
    <source>
        <dbReference type="Pfam" id="PF26215"/>
    </source>
</evidence>
<dbReference type="PANTHER" id="PTHR21301:SF10">
    <property type="entry name" value="REVERSE TRANSCRIPTASE DOMAIN-CONTAINING PROTEIN"/>
    <property type="match status" value="1"/>
</dbReference>
<reference evidence="2" key="1">
    <citation type="submission" date="2021-02" db="EMBL/GenBank/DDBJ databases">
        <authorList>
            <person name="Nowell W R."/>
        </authorList>
    </citation>
    <scope>NUCLEOTIDE SEQUENCE</scope>
</reference>
<dbReference type="Pfam" id="PF26215">
    <property type="entry name" value="HTH_animal"/>
    <property type="match status" value="2"/>
</dbReference>
<feature type="non-terminal residue" evidence="2">
    <location>
        <position position="1"/>
    </location>
</feature>
<feature type="domain" description="Helix-turn-helix" evidence="1">
    <location>
        <begin position="1549"/>
        <end position="1607"/>
    </location>
</feature>
<dbReference type="PANTHER" id="PTHR21301">
    <property type="entry name" value="REVERSE TRANSCRIPTASE"/>
    <property type="match status" value="1"/>
</dbReference>
<dbReference type="Proteomes" id="UP000663891">
    <property type="component" value="Unassembled WGS sequence"/>
</dbReference>